<evidence type="ECO:0000256" key="3">
    <source>
        <dbReference type="PROSITE-ProRule" id="PRU00708"/>
    </source>
</evidence>
<dbReference type="Proteomes" id="UP000288805">
    <property type="component" value="Unassembled WGS sequence"/>
</dbReference>
<feature type="repeat" description="PPR" evidence="3">
    <location>
        <begin position="154"/>
        <end position="188"/>
    </location>
</feature>
<evidence type="ECO:0000256" key="1">
    <source>
        <dbReference type="ARBA" id="ARBA00007626"/>
    </source>
</evidence>
<protein>
    <submittedName>
        <fullName evidence="4">Putative pentatricopeptide repeat-containing protein</fullName>
    </submittedName>
</protein>
<gene>
    <name evidence="4" type="primary">VvCHDh000682_1</name>
    <name evidence="4" type="ORF">CK203_113419</name>
</gene>
<feature type="repeat" description="PPR" evidence="3">
    <location>
        <begin position="189"/>
        <end position="223"/>
    </location>
</feature>
<keyword evidence="2" id="KW-0677">Repeat</keyword>
<feature type="repeat" description="PPR" evidence="3">
    <location>
        <begin position="43"/>
        <end position="77"/>
    </location>
</feature>
<dbReference type="NCBIfam" id="TIGR00756">
    <property type="entry name" value="PPR"/>
    <property type="match status" value="4"/>
</dbReference>
<evidence type="ECO:0000256" key="2">
    <source>
        <dbReference type="ARBA" id="ARBA00022737"/>
    </source>
</evidence>
<dbReference type="InterPro" id="IPR011990">
    <property type="entry name" value="TPR-like_helical_dom_sf"/>
</dbReference>
<dbReference type="PANTHER" id="PTHR47936:SF1">
    <property type="entry name" value="PENTATRICOPEPTIDE REPEAT-CONTAINING PROTEIN GUN1, CHLOROPLASTIC"/>
    <property type="match status" value="1"/>
</dbReference>
<dbReference type="Gene3D" id="1.25.40.10">
    <property type="entry name" value="Tetratricopeptide repeat domain"/>
    <property type="match status" value="2"/>
</dbReference>
<dbReference type="PANTHER" id="PTHR47936">
    <property type="entry name" value="PPR_LONG DOMAIN-CONTAINING PROTEIN"/>
    <property type="match status" value="1"/>
</dbReference>
<sequence length="224" mass="25129">MKMHFMVSLMGPPFPTLINTHMKNKHQVSVEEISISENGEELSGFVYNARIRESCRVGDVDKAMKLLAQMEALGFSLSLGSYTTVIEALGSVGRTLEAEAIFMEMVHLGLKPDLRELGGTEQLMRPLLIIGRAGRLNDVWAVIGEMSREGFGPDSFVYSKVIGVYRDNGMWKKAMEIVREIREMGVSLDKRIYNSIIDTFGKCGELSEALEVFEKMQEEGVKRI</sequence>
<comment type="caution">
    <text evidence="4">The sequence shown here is derived from an EMBL/GenBank/DDBJ whole genome shotgun (WGS) entry which is preliminary data.</text>
</comment>
<name>A0A438E240_VITVI</name>
<feature type="repeat" description="PPR" evidence="3">
    <location>
        <begin position="78"/>
        <end position="112"/>
    </location>
</feature>
<dbReference type="InterPro" id="IPR002885">
    <property type="entry name" value="PPR_rpt"/>
</dbReference>
<proteinExistence type="inferred from homology"/>
<reference evidence="4 5" key="1">
    <citation type="journal article" date="2018" name="PLoS Genet.">
        <title>Population sequencing reveals clonal diversity and ancestral inbreeding in the grapevine cultivar Chardonnay.</title>
        <authorList>
            <person name="Roach M.J."/>
            <person name="Johnson D.L."/>
            <person name="Bohlmann J."/>
            <person name="van Vuuren H.J."/>
            <person name="Jones S.J."/>
            <person name="Pretorius I.S."/>
            <person name="Schmidt S.A."/>
            <person name="Borneman A.R."/>
        </authorList>
    </citation>
    <scope>NUCLEOTIDE SEQUENCE [LARGE SCALE GENOMIC DNA]</scope>
    <source>
        <strain evidence="5">cv. Chardonnay</strain>
        <tissue evidence="4">Leaf</tissue>
    </source>
</reference>
<dbReference type="EMBL" id="QGNW01001431">
    <property type="protein sequence ID" value="RVW41768.1"/>
    <property type="molecule type" value="Genomic_DNA"/>
</dbReference>
<evidence type="ECO:0000313" key="4">
    <source>
        <dbReference type="EMBL" id="RVW41768.1"/>
    </source>
</evidence>
<accession>A0A438E240</accession>
<comment type="similarity">
    <text evidence="1">Belongs to the PPR family. P subfamily.</text>
</comment>
<dbReference type="AlphaFoldDB" id="A0A438E240"/>
<dbReference type="Pfam" id="PF01535">
    <property type="entry name" value="PPR"/>
    <property type="match status" value="2"/>
</dbReference>
<dbReference type="Pfam" id="PF12854">
    <property type="entry name" value="PPR_1"/>
    <property type="match status" value="1"/>
</dbReference>
<evidence type="ECO:0000313" key="5">
    <source>
        <dbReference type="Proteomes" id="UP000288805"/>
    </source>
</evidence>
<organism evidence="4 5">
    <name type="scientific">Vitis vinifera</name>
    <name type="common">Grape</name>
    <dbReference type="NCBI Taxonomy" id="29760"/>
    <lineage>
        <taxon>Eukaryota</taxon>
        <taxon>Viridiplantae</taxon>
        <taxon>Streptophyta</taxon>
        <taxon>Embryophyta</taxon>
        <taxon>Tracheophyta</taxon>
        <taxon>Spermatophyta</taxon>
        <taxon>Magnoliopsida</taxon>
        <taxon>eudicotyledons</taxon>
        <taxon>Gunneridae</taxon>
        <taxon>Pentapetalae</taxon>
        <taxon>rosids</taxon>
        <taxon>Vitales</taxon>
        <taxon>Vitaceae</taxon>
        <taxon>Viteae</taxon>
        <taxon>Vitis</taxon>
    </lineage>
</organism>
<dbReference type="PROSITE" id="PS51375">
    <property type="entry name" value="PPR"/>
    <property type="match status" value="4"/>
</dbReference>